<feature type="region of interest" description="Disordered" evidence="2">
    <location>
        <begin position="385"/>
        <end position="405"/>
    </location>
</feature>
<dbReference type="EMBL" id="CP001339">
    <property type="protein sequence ID" value="ACL71484.1"/>
    <property type="molecule type" value="Genomic_DNA"/>
</dbReference>
<gene>
    <name evidence="4" type="ordered locus">Tgr7_0386</name>
</gene>
<dbReference type="KEGG" id="tgr:Tgr7_0386"/>
<dbReference type="OrthoDB" id="6058417at2"/>
<evidence type="ECO:0000256" key="1">
    <source>
        <dbReference type="SAM" id="Coils"/>
    </source>
</evidence>
<proteinExistence type="predicted"/>
<protein>
    <recommendedName>
        <fullName evidence="3">Bacteriophage tail tape measure N-terminal domain-containing protein</fullName>
    </recommendedName>
</protein>
<sequence length="496" mass="53818">MADMELALQIRAEARQAVRELQGTRQEMGRMGQSGRTAGEDLRGLNQRVDELQRGLDGVQRTGRMVRNVLGALGVGFSIRAVFQATIEQERVLAQLDARIRSTGGAAGYTRDELAKMAAELQQVTTYGDEAVMAMQGVLLTFTQVRGAEFRDATGLILDMATALGQDLQSAAMQVGRSLNDPIQGITALNRAGVQFTQDQRELVRQLVETGDVAGAQRVILKELETQFGGSAKAARNTFGGALQALRNAVGDLFEAEGGGLVSAKENIEALTTMLSDPDVVAGVDSLTTGFIQLFSWIAKAGAEGGKFAKWLGEELAARSSGAAAGDLVRIGQELDRITKSIEGLNTQEQRFGRLAPAMQEELERLLQRRSDLLRMEKEALEAGVTNERKAADDKSKIRQQDTRDLGRNLGAQLKLHEEHKKALEQARRERKSLERMADDLETEFAPQAPSINAELENVLDIYRELPRRSAGAGARRVRPGRRGGAEARGTAAPGT</sequence>
<feature type="coiled-coil region" evidence="1">
    <location>
        <begin position="410"/>
        <end position="444"/>
    </location>
</feature>
<evidence type="ECO:0000256" key="2">
    <source>
        <dbReference type="SAM" id="MobiDB-lite"/>
    </source>
</evidence>
<dbReference type="AlphaFoldDB" id="B8GUX3"/>
<keyword evidence="1" id="KW-0175">Coiled coil</keyword>
<dbReference type="RefSeq" id="WP_012636973.1">
    <property type="nucleotide sequence ID" value="NC_011901.1"/>
</dbReference>
<evidence type="ECO:0000313" key="5">
    <source>
        <dbReference type="Proteomes" id="UP000002383"/>
    </source>
</evidence>
<feature type="region of interest" description="Disordered" evidence="2">
    <location>
        <begin position="467"/>
        <end position="496"/>
    </location>
</feature>
<dbReference type="InterPro" id="IPR009628">
    <property type="entry name" value="Phage_tape_measure_N"/>
</dbReference>
<evidence type="ECO:0000313" key="4">
    <source>
        <dbReference type="EMBL" id="ACL71484.1"/>
    </source>
</evidence>
<dbReference type="Proteomes" id="UP000002383">
    <property type="component" value="Chromosome"/>
</dbReference>
<evidence type="ECO:0000259" key="3">
    <source>
        <dbReference type="Pfam" id="PF06791"/>
    </source>
</evidence>
<feature type="region of interest" description="Disordered" evidence="2">
    <location>
        <begin position="22"/>
        <end position="43"/>
    </location>
</feature>
<organism evidence="4 5">
    <name type="scientific">Thioalkalivibrio sulfidiphilus (strain HL-EbGR7)</name>
    <dbReference type="NCBI Taxonomy" id="396588"/>
    <lineage>
        <taxon>Bacteria</taxon>
        <taxon>Pseudomonadati</taxon>
        <taxon>Pseudomonadota</taxon>
        <taxon>Gammaproteobacteria</taxon>
        <taxon>Chromatiales</taxon>
        <taxon>Ectothiorhodospiraceae</taxon>
        <taxon>Thioalkalivibrio</taxon>
    </lineage>
</organism>
<keyword evidence="5" id="KW-1185">Reference proteome</keyword>
<dbReference type="HOGENOM" id="CLU_549727_0_0_6"/>
<dbReference type="eggNOG" id="COG1345">
    <property type="taxonomic scope" value="Bacteria"/>
</dbReference>
<dbReference type="Pfam" id="PF06791">
    <property type="entry name" value="TMP_2"/>
    <property type="match status" value="1"/>
</dbReference>
<name>B8GUX3_THISH</name>
<dbReference type="STRING" id="396588.Tgr7_0386"/>
<dbReference type="SUPFAM" id="SSF46966">
    <property type="entry name" value="Spectrin repeat"/>
    <property type="match status" value="1"/>
</dbReference>
<accession>B8GUX3</accession>
<reference evidence="4 5" key="1">
    <citation type="journal article" date="2011" name="Stand. Genomic Sci.">
        <title>Complete genome sequence of 'Thioalkalivibrio sulfidophilus' HL-EbGr7.</title>
        <authorList>
            <person name="Muyzer G."/>
            <person name="Sorokin D.Y."/>
            <person name="Mavromatis K."/>
            <person name="Lapidus A."/>
            <person name="Clum A."/>
            <person name="Ivanova N."/>
            <person name="Pati A."/>
            <person name="d'Haeseleer P."/>
            <person name="Woyke T."/>
            <person name="Kyrpides N.C."/>
        </authorList>
    </citation>
    <scope>NUCLEOTIDE SEQUENCE [LARGE SCALE GENOMIC DNA]</scope>
    <source>
        <strain evidence="4 5">HL-EbGR7</strain>
    </source>
</reference>
<feature type="domain" description="Bacteriophage tail tape measure N-terminal" evidence="3">
    <location>
        <begin position="69"/>
        <end position="191"/>
    </location>
</feature>